<dbReference type="InterPro" id="IPR032466">
    <property type="entry name" value="Metal_Hydrolase"/>
</dbReference>
<dbReference type="AlphaFoldDB" id="A0AA42IMM1"/>
<evidence type="ECO:0000259" key="2">
    <source>
        <dbReference type="Pfam" id="PF04909"/>
    </source>
</evidence>
<reference evidence="3" key="1">
    <citation type="submission" date="2022-09" db="EMBL/GenBank/DDBJ databases">
        <title>Intensive care unit water sources are persistently colonized with multi-drug resistant bacteria and are the site of extensive horizontal gene transfer of antibiotic resistance genes.</title>
        <authorList>
            <person name="Diorio-Toth L."/>
        </authorList>
    </citation>
    <scope>NUCLEOTIDE SEQUENCE</scope>
    <source>
        <strain evidence="3">GD03863</strain>
    </source>
</reference>
<protein>
    <submittedName>
        <fullName evidence="3">Amidohydrolase</fullName>
    </submittedName>
</protein>
<dbReference type="PANTHER" id="PTHR21240:SF28">
    <property type="entry name" value="ISO-OROTATE DECARBOXYLASE (EUROFUNG)"/>
    <property type="match status" value="1"/>
</dbReference>
<evidence type="ECO:0000256" key="1">
    <source>
        <dbReference type="ARBA" id="ARBA00023239"/>
    </source>
</evidence>
<name>A0AA42IMM1_9GAMM</name>
<keyword evidence="1" id="KW-0456">Lyase</keyword>
<proteinExistence type="predicted"/>
<feature type="domain" description="Amidohydrolase-related" evidence="2">
    <location>
        <begin position="99"/>
        <end position="390"/>
    </location>
</feature>
<dbReference type="InterPro" id="IPR032465">
    <property type="entry name" value="ACMSD"/>
</dbReference>
<dbReference type="Gene3D" id="3.20.20.140">
    <property type="entry name" value="Metal-dependent hydrolases"/>
    <property type="match status" value="1"/>
</dbReference>
<dbReference type="GO" id="GO:0019748">
    <property type="term" value="P:secondary metabolic process"/>
    <property type="evidence" value="ECO:0007669"/>
    <property type="project" value="TreeGrafter"/>
</dbReference>
<dbReference type="InterPro" id="IPR006680">
    <property type="entry name" value="Amidohydro-rel"/>
</dbReference>
<evidence type="ECO:0000313" key="4">
    <source>
        <dbReference type="Proteomes" id="UP001161137"/>
    </source>
</evidence>
<dbReference type="GO" id="GO:0005737">
    <property type="term" value="C:cytoplasm"/>
    <property type="evidence" value="ECO:0007669"/>
    <property type="project" value="TreeGrafter"/>
</dbReference>
<dbReference type="Pfam" id="PF04909">
    <property type="entry name" value="Amidohydro_2"/>
    <property type="match status" value="1"/>
</dbReference>
<dbReference type="GO" id="GO:0016831">
    <property type="term" value="F:carboxy-lyase activity"/>
    <property type="evidence" value="ECO:0007669"/>
    <property type="project" value="InterPro"/>
</dbReference>
<evidence type="ECO:0000313" key="3">
    <source>
        <dbReference type="EMBL" id="MDH0702088.1"/>
    </source>
</evidence>
<dbReference type="PANTHER" id="PTHR21240">
    <property type="entry name" value="2-AMINO-3-CARBOXYLMUCONATE-6-SEMIALDEHYDE DECARBOXYLASE"/>
    <property type="match status" value="1"/>
</dbReference>
<accession>A0AA42IMM1</accession>
<dbReference type="Proteomes" id="UP001161137">
    <property type="component" value="Unassembled WGS sequence"/>
</dbReference>
<comment type="caution">
    <text evidence="3">The sequence shown here is derived from an EMBL/GenBank/DDBJ whole genome shotgun (WGS) entry which is preliminary data.</text>
</comment>
<dbReference type="GeneID" id="83643972"/>
<organism evidence="3 4">
    <name type="scientific">Ectopseudomonas toyotomiensis</name>
    <dbReference type="NCBI Taxonomy" id="554344"/>
    <lineage>
        <taxon>Bacteria</taxon>
        <taxon>Pseudomonadati</taxon>
        <taxon>Pseudomonadota</taxon>
        <taxon>Gammaproteobacteria</taxon>
        <taxon>Pseudomonadales</taxon>
        <taxon>Pseudomonadaceae</taxon>
        <taxon>Ectopseudomonas</taxon>
    </lineage>
</organism>
<dbReference type="SUPFAM" id="SSF51556">
    <property type="entry name" value="Metallo-dependent hydrolases"/>
    <property type="match status" value="1"/>
</dbReference>
<gene>
    <name evidence="3" type="ORF">N5D41_11380</name>
</gene>
<dbReference type="GO" id="GO:0016787">
    <property type="term" value="F:hydrolase activity"/>
    <property type="evidence" value="ECO:0007669"/>
    <property type="project" value="InterPro"/>
</dbReference>
<dbReference type="RefSeq" id="WP_165284751.1">
    <property type="nucleotide sequence ID" value="NZ_JAOCDH010000011.1"/>
</dbReference>
<sequence length="400" mass="45445">MMRNVNYPIYDVDRHFYEPPEAFLTHLPKEYRKEFQYVQINGRTKLAVGGMISDYIPNPTFDVVAAPGAHEGWYRGENPDGLSLREFGGDPIPSDPAFFDGAAHLKVMDEQKIHAALFIPTLASVIEERLADKPDVIAALMHSANRWLAEGCGFARENRLFPVPMINLYDVDRAVEELEFVLKHGARVVGIRPAPVAGTKNPLEGRAPGMAEFDPFWARVNEAKIFVMLHVSDSGYDKINRWWTAGGKGEFRPFEKDPFAETLDWMGRAISDTLTSLVCHGVFDRFPDVRVASLENGSSWLEPLLERLEMNYKKMPKAFKQDPVASFKKHVFISPFYEDPVLRICEIMGDNRVLFGSDWPHPEGLSHPWDFFKDIEDLSDAQAERVMCRNLKGLLEGVRD</sequence>
<dbReference type="EMBL" id="JAOCDH010000011">
    <property type="protein sequence ID" value="MDH0702088.1"/>
    <property type="molecule type" value="Genomic_DNA"/>
</dbReference>